<dbReference type="InterPro" id="IPR005829">
    <property type="entry name" value="Sugar_transporter_CS"/>
</dbReference>
<dbReference type="PROSITE" id="PS00217">
    <property type="entry name" value="SUGAR_TRANSPORT_2"/>
    <property type="match status" value="1"/>
</dbReference>
<evidence type="ECO:0000256" key="4">
    <source>
        <dbReference type="ARBA" id="ARBA00022692"/>
    </source>
</evidence>
<dbReference type="Gene3D" id="1.20.1250.20">
    <property type="entry name" value="MFS general substrate transporter like domains"/>
    <property type="match status" value="1"/>
</dbReference>
<dbReference type="OrthoDB" id="6612291at2759"/>
<feature type="transmembrane region" description="Helical" evidence="8">
    <location>
        <begin position="100"/>
        <end position="125"/>
    </location>
</feature>
<feature type="transmembrane region" description="Helical" evidence="8">
    <location>
        <begin position="481"/>
        <end position="499"/>
    </location>
</feature>
<reference evidence="10 11" key="1">
    <citation type="submission" date="2013-03" db="EMBL/GenBank/DDBJ databases">
        <title>The Genome Sequence of Capronia coronata CBS 617.96.</title>
        <authorList>
            <consortium name="The Broad Institute Genomics Platform"/>
            <person name="Cuomo C."/>
            <person name="de Hoog S."/>
            <person name="Gorbushina A."/>
            <person name="Walker B."/>
            <person name="Young S.K."/>
            <person name="Zeng Q."/>
            <person name="Gargeya S."/>
            <person name="Fitzgerald M."/>
            <person name="Haas B."/>
            <person name="Abouelleil A."/>
            <person name="Allen A.W."/>
            <person name="Alvarado L."/>
            <person name="Arachchi H.M."/>
            <person name="Berlin A.M."/>
            <person name="Chapman S.B."/>
            <person name="Gainer-Dewar J."/>
            <person name="Goldberg J."/>
            <person name="Griggs A."/>
            <person name="Gujja S."/>
            <person name="Hansen M."/>
            <person name="Howarth C."/>
            <person name="Imamovic A."/>
            <person name="Ireland A."/>
            <person name="Larimer J."/>
            <person name="McCowan C."/>
            <person name="Murphy C."/>
            <person name="Pearson M."/>
            <person name="Poon T.W."/>
            <person name="Priest M."/>
            <person name="Roberts A."/>
            <person name="Saif S."/>
            <person name="Shea T."/>
            <person name="Sisk P."/>
            <person name="Sykes S."/>
            <person name="Wortman J."/>
            <person name="Nusbaum C."/>
            <person name="Birren B."/>
        </authorList>
    </citation>
    <scope>NUCLEOTIDE SEQUENCE [LARGE SCALE GENOMIC DNA]</scope>
    <source>
        <strain evidence="10 11">CBS 617.96</strain>
    </source>
</reference>
<dbReference type="InterPro" id="IPR020846">
    <property type="entry name" value="MFS_dom"/>
</dbReference>
<keyword evidence="11" id="KW-1185">Reference proteome</keyword>
<dbReference type="eggNOG" id="KOG0254">
    <property type="taxonomic scope" value="Eukaryota"/>
</dbReference>
<feature type="transmembrane region" description="Helical" evidence="8">
    <location>
        <begin position="379"/>
        <end position="400"/>
    </location>
</feature>
<dbReference type="InterPro" id="IPR005828">
    <property type="entry name" value="MFS_sugar_transport-like"/>
</dbReference>
<feature type="transmembrane region" description="Helical" evidence="8">
    <location>
        <begin position="446"/>
        <end position="469"/>
    </location>
</feature>
<evidence type="ECO:0000313" key="10">
    <source>
        <dbReference type="EMBL" id="EXJ81575.1"/>
    </source>
</evidence>
<evidence type="ECO:0000259" key="9">
    <source>
        <dbReference type="PROSITE" id="PS50850"/>
    </source>
</evidence>
<dbReference type="SUPFAM" id="SSF103473">
    <property type="entry name" value="MFS general substrate transporter"/>
    <property type="match status" value="1"/>
</dbReference>
<dbReference type="AlphaFoldDB" id="W9XW47"/>
<sequence>MDRTETRNTTETAPAKKDMSVSRVVDYDIIEGSKQAARREHDLTIRQAVSRHRKAVLWAAFFCLPNLIIGYDPTIVSTLVGIPEFRKRFGYEYPAGSGTYVLEAAWTSAFTYAPVIGFLLASVWGGWCVDRFGPRKTLLGATTLSLGTLLIEVLGESAAVIFVGDLLTGLLTGSFPVLGPAYISEILPVSLRGIGLSCNNMAQVLGSLIGIGILRGTEDRMDKWAYKVPFITEYAFPLMFIVGVILAPETPWFLAKKGRNEAAAKSLQRIGYAVGDEIDNTIAHMQETILLEEELSKSTTYLDCFRGTNLRRTVICATAYSGQFFCGINIASGYCTYFFELAGVTTNQAFDLSCGLFALGVVGNMLAWPLMTYWGRRSAYLLTAALATMFMYLIGFLGIAPNSNTGAMYAKSVILLLFNFVYNIGLGPIVYVLIAELPSTKIRGKTLGVACFVPHIFSISITAGLPYAMSATEANWGAKTGFLFGGLGTLTVIWAFFCLPESKGRTFEELDILFERKIPARKFATTDLTDFDRSAIVDAKYVEA</sequence>
<dbReference type="Proteomes" id="UP000019484">
    <property type="component" value="Unassembled WGS sequence"/>
</dbReference>
<dbReference type="InterPro" id="IPR036259">
    <property type="entry name" value="MFS_trans_sf"/>
</dbReference>
<keyword evidence="4 8" id="KW-0812">Transmembrane</keyword>
<dbReference type="InterPro" id="IPR050360">
    <property type="entry name" value="MFS_Sugar_Transporters"/>
</dbReference>
<proteinExistence type="inferred from homology"/>
<protein>
    <recommendedName>
        <fullName evidence="9">Major facilitator superfamily (MFS) profile domain-containing protein</fullName>
    </recommendedName>
</protein>
<feature type="transmembrane region" description="Helical" evidence="8">
    <location>
        <begin position="412"/>
        <end position="434"/>
    </location>
</feature>
<dbReference type="RefSeq" id="XP_007726696.1">
    <property type="nucleotide sequence ID" value="XM_007728506.1"/>
</dbReference>
<dbReference type="GeneID" id="19162495"/>
<accession>W9XW47</accession>
<evidence type="ECO:0000256" key="7">
    <source>
        <dbReference type="RuleBase" id="RU003346"/>
    </source>
</evidence>
<feature type="domain" description="Major facilitator superfamily (MFS) profile" evidence="9">
    <location>
        <begin position="58"/>
        <end position="503"/>
    </location>
</feature>
<evidence type="ECO:0000256" key="6">
    <source>
        <dbReference type="ARBA" id="ARBA00023136"/>
    </source>
</evidence>
<dbReference type="FunFam" id="1.20.1250.20:FF:000078">
    <property type="entry name" value="MFS maltose transporter, putative"/>
    <property type="match status" value="1"/>
</dbReference>
<evidence type="ECO:0000256" key="2">
    <source>
        <dbReference type="ARBA" id="ARBA00010992"/>
    </source>
</evidence>
<evidence type="ECO:0000256" key="3">
    <source>
        <dbReference type="ARBA" id="ARBA00022448"/>
    </source>
</evidence>
<keyword evidence="3 7" id="KW-0813">Transport</keyword>
<feature type="transmembrane region" description="Helical" evidence="8">
    <location>
        <begin position="234"/>
        <end position="255"/>
    </location>
</feature>
<feature type="transmembrane region" description="Helical" evidence="8">
    <location>
        <begin position="137"/>
        <end position="154"/>
    </location>
</feature>
<dbReference type="PROSITE" id="PS50850">
    <property type="entry name" value="MFS"/>
    <property type="match status" value="1"/>
</dbReference>
<evidence type="ECO:0000256" key="5">
    <source>
        <dbReference type="ARBA" id="ARBA00022989"/>
    </source>
</evidence>
<comment type="subcellular location">
    <subcellularLocation>
        <location evidence="1">Membrane</location>
        <topology evidence="1">Multi-pass membrane protein</topology>
    </subcellularLocation>
</comment>
<evidence type="ECO:0000256" key="8">
    <source>
        <dbReference type="SAM" id="Phobius"/>
    </source>
</evidence>
<evidence type="ECO:0000313" key="11">
    <source>
        <dbReference type="Proteomes" id="UP000019484"/>
    </source>
</evidence>
<keyword evidence="5 8" id="KW-1133">Transmembrane helix</keyword>
<dbReference type="PANTHER" id="PTHR48022">
    <property type="entry name" value="PLASTIDIC GLUCOSE TRANSPORTER 4"/>
    <property type="match status" value="1"/>
</dbReference>
<comment type="similarity">
    <text evidence="2 7">Belongs to the major facilitator superfamily. Sugar transporter (TC 2.A.1.1) family.</text>
</comment>
<feature type="transmembrane region" description="Helical" evidence="8">
    <location>
        <begin position="55"/>
        <end position="80"/>
    </location>
</feature>
<dbReference type="GO" id="GO:0016020">
    <property type="term" value="C:membrane"/>
    <property type="evidence" value="ECO:0007669"/>
    <property type="project" value="UniProtKB-SubCell"/>
</dbReference>
<dbReference type="PANTHER" id="PTHR48022:SF71">
    <property type="entry name" value="ALPHA-GLUCOSIDE TRANSPORTER, PUTATIVE (AFU_ORTHOLOGUE AFUA_4G02650)-RELATED"/>
    <property type="match status" value="1"/>
</dbReference>
<dbReference type="GO" id="GO:0005351">
    <property type="term" value="F:carbohydrate:proton symporter activity"/>
    <property type="evidence" value="ECO:0007669"/>
    <property type="project" value="TreeGrafter"/>
</dbReference>
<dbReference type="Pfam" id="PF00083">
    <property type="entry name" value="Sugar_tr"/>
    <property type="match status" value="1"/>
</dbReference>
<dbReference type="InterPro" id="IPR003663">
    <property type="entry name" value="Sugar/inositol_transpt"/>
</dbReference>
<keyword evidence="6 8" id="KW-0472">Membrane</keyword>
<name>W9XW47_9EURO</name>
<dbReference type="NCBIfam" id="TIGR00879">
    <property type="entry name" value="SP"/>
    <property type="match status" value="1"/>
</dbReference>
<evidence type="ECO:0000256" key="1">
    <source>
        <dbReference type="ARBA" id="ARBA00004141"/>
    </source>
</evidence>
<comment type="caution">
    <text evidence="10">The sequence shown here is derived from an EMBL/GenBank/DDBJ whole genome shotgun (WGS) entry which is preliminary data.</text>
</comment>
<organism evidence="10 11">
    <name type="scientific">Capronia coronata CBS 617.96</name>
    <dbReference type="NCBI Taxonomy" id="1182541"/>
    <lineage>
        <taxon>Eukaryota</taxon>
        <taxon>Fungi</taxon>
        <taxon>Dikarya</taxon>
        <taxon>Ascomycota</taxon>
        <taxon>Pezizomycotina</taxon>
        <taxon>Eurotiomycetes</taxon>
        <taxon>Chaetothyriomycetidae</taxon>
        <taxon>Chaetothyriales</taxon>
        <taxon>Herpotrichiellaceae</taxon>
        <taxon>Capronia</taxon>
    </lineage>
</organism>
<dbReference type="EMBL" id="AMWN01000007">
    <property type="protein sequence ID" value="EXJ81575.1"/>
    <property type="molecule type" value="Genomic_DNA"/>
</dbReference>
<gene>
    <name evidence="10" type="ORF">A1O1_07639</name>
</gene>
<dbReference type="HOGENOM" id="CLU_001265_11_5_1"/>